<dbReference type="AlphaFoldDB" id="A0A0B7FPU1"/>
<feature type="transmembrane region" description="Helical" evidence="1">
    <location>
        <begin position="12"/>
        <end position="30"/>
    </location>
</feature>
<feature type="transmembrane region" description="Helical" evidence="1">
    <location>
        <begin position="245"/>
        <end position="263"/>
    </location>
</feature>
<feature type="transmembrane region" description="Helical" evidence="1">
    <location>
        <begin position="305"/>
        <end position="331"/>
    </location>
</feature>
<dbReference type="EMBL" id="LN679140">
    <property type="protein sequence ID" value="CEL59976.1"/>
    <property type="molecule type" value="Genomic_DNA"/>
</dbReference>
<feature type="transmembrane region" description="Helical" evidence="1">
    <location>
        <begin position="188"/>
        <end position="210"/>
    </location>
</feature>
<proteinExistence type="predicted"/>
<protein>
    <submittedName>
        <fullName evidence="2">Uncharacterized protein</fullName>
    </submittedName>
</protein>
<organism evidence="2 3">
    <name type="scientific">Thanatephorus cucumeris (strain AG1-IB / isolate 7/3/14)</name>
    <name type="common">Lettuce bottom rot fungus</name>
    <name type="synonym">Rhizoctonia solani</name>
    <dbReference type="NCBI Taxonomy" id="1108050"/>
    <lineage>
        <taxon>Eukaryota</taxon>
        <taxon>Fungi</taxon>
        <taxon>Dikarya</taxon>
        <taxon>Basidiomycota</taxon>
        <taxon>Agaricomycotina</taxon>
        <taxon>Agaricomycetes</taxon>
        <taxon>Cantharellales</taxon>
        <taxon>Ceratobasidiaceae</taxon>
        <taxon>Rhizoctonia</taxon>
        <taxon>Rhizoctonia solani AG-1</taxon>
    </lineage>
</organism>
<feature type="transmembrane region" description="Helical" evidence="1">
    <location>
        <begin position="42"/>
        <end position="63"/>
    </location>
</feature>
<evidence type="ECO:0000256" key="1">
    <source>
        <dbReference type="SAM" id="Phobius"/>
    </source>
</evidence>
<feature type="transmembrane region" description="Helical" evidence="1">
    <location>
        <begin position="216"/>
        <end position="233"/>
    </location>
</feature>
<feature type="transmembrane region" description="Helical" evidence="1">
    <location>
        <begin position="142"/>
        <end position="167"/>
    </location>
</feature>
<dbReference type="OrthoDB" id="2126185at2759"/>
<name>A0A0B7FPU1_THACB</name>
<accession>A0A0B7FPU1</accession>
<gene>
    <name evidence="2" type="ORF">RSOLAG1IB_09248</name>
</gene>
<keyword evidence="1" id="KW-0472">Membrane</keyword>
<reference evidence="2 3" key="1">
    <citation type="submission" date="2014-11" db="EMBL/GenBank/DDBJ databases">
        <authorList>
            <person name="Wibberg Daniel"/>
        </authorList>
    </citation>
    <scope>NUCLEOTIDE SEQUENCE [LARGE SCALE GENOMIC DNA]</scope>
    <source>
        <strain evidence="2">Rhizoctonia solani AG1-IB 7/3/14</strain>
    </source>
</reference>
<evidence type="ECO:0000313" key="2">
    <source>
        <dbReference type="EMBL" id="CEL59976.1"/>
    </source>
</evidence>
<sequence length="336" mass="37415">MVVSPGLAKGIFASYFVLILSLFAIILSSLRRRINAIGRIPPSALVFGALAVGSLYHTWYYMIKFLQWSFRDFESRQLIVENSLLDRVTQWLMGTDLFEQAWRRVCEGPLNWWWSEQLCILTVGIWTTFLFTQGSQRRIPLVWAYMLLGQLVAISVATNIFFAAVVLHDDLSPGQKSKSRSPSRTTRVPAGLYLPILLSHLTILLSPSVAQPDSKWFLPNLLTMHLLIVLPLFNTRPTTTNRSGLSLGTFYIVLAGLALIPRAQTYLSLPYQDISSLVRQLIDTLYSHPAQGSIGFDVVWTTASFAVYCAVVGGIGLGLLGLVSPGLALYLDADHH</sequence>
<keyword evidence="1" id="KW-1133">Transmembrane helix</keyword>
<keyword evidence="1" id="KW-0812">Transmembrane</keyword>
<dbReference type="Proteomes" id="UP000059188">
    <property type="component" value="Unassembled WGS sequence"/>
</dbReference>
<keyword evidence="3" id="KW-1185">Reference proteome</keyword>
<evidence type="ECO:0000313" key="3">
    <source>
        <dbReference type="Proteomes" id="UP000059188"/>
    </source>
</evidence>